<dbReference type="GO" id="GO:0015031">
    <property type="term" value="P:protein transport"/>
    <property type="evidence" value="ECO:0007669"/>
    <property type="project" value="UniProtKB-KW"/>
</dbReference>
<dbReference type="PANTHER" id="PTHR13043">
    <property type="entry name" value="EXOCYST COMPLEX COMPONENT SEC5"/>
    <property type="match status" value="1"/>
</dbReference>
<accession>A0A8J1URE1</accession>
<evidence type="ECO:0000256" key="3">
    <source>
        <dbReference type="ARBA" id="ARBA00022483"/>
    </source>
</evidence>
<comment type="function">
    <text evidence="4">Component of the exocyst complex involved in the docking of exocytic vesicles with fusion sites on the plasma membrane.</text>
</comment>
<evidence type="ECO:0000256" key="2">
    <source>
        <dbReference type="ARBA" id="ARBA00022448"/>
    </source>
</evidence>
<evidence type="ECO:0000256" key="4">
    <source>
        <dbReference type="RuleBase" id="RU365069"/>
    </source>
</evidence>
<organism evidence="5 6">
    <name type="scientific">Owenia fusiformis</name>
    <name type="common">Polychaete worm</name>
    <dbReference type="NCBI Taxonomy" id="6347"/>
    <lineage>
        <taxon>Eukaryota</taxon>
        <taxon>Metazoa</taxon>
        <taxon>Spiralia</taxon>
        <taxon>Lophotrochozoa</taxon>
        <taxon>Annelida</taxon>
        <taxon>Polychaeta</taxon>
        <taxon>Sedentaria</taxon>
        <taxon>Canalipalpata</taxon>
        <taxon>Sabellida</taxon>
        <taxon>Oweniida</taxon>
        <taxon>Oweniidae</taxon>
        <taxon>Owenia</taxon>
    </lineage>
</organism>
<evidence type="ECO:0000313" key="5">
    <source>
        <dbReference type="EMBL" id="CAH1778733.1"/>
    </source>
</evidence>
<keyword evidence="4" id="KW-0653">Protein transport</keyword>
<comment type="caution">
    <text evidence="5">The sequence shown here is derived from an EMBL/GenBank/DDBJ whole genome shotgun (WGS) entry which is preliminary data.</text>
</comment>
<dbReference type="Proteomes" id="UP000749559">
    <property type="component" value="Unassembled WGS sequence"/>
</dbReference>
<name>A0A8J1URE1_OWEFU</name>
<keyword evidence="2 4" id="KW-0813">Transport</keyword>
<feature type="non-terminal residue" evidence="5">
    <location>
        <position position="238"/>
    </location>
</feature>
<dbReference type="InterPro" id="IPR039481">
    <property type="entry name" value="EXOC2/Sec5_N_dom"/>
</dbReference>
<sequence>KMSHMDDSTQDDPVPNKDKRLIIVLSNCSHTINVMIPRLVENLEKHGYPETETVQQDAEETYGRLDKVLFDAYVEEKSNAIIGHLEQNMYAGKFDWNDSQRPSGVRSYVKEAVMGLIGIHSEVFAISPHLVTRVLHTVCEHVVEEVSRLIQCVTGFNSYGALQARVDLSAIENAIGIYKTSQIRTSIKEAIGCLPPMDEGAGKKLMEDCQNRFQSQMKFHLLCFKSDPVKKRSSSPTL</sequence>
<keyword evidence="3 4" id="KW-0268">Exocytosis</keyword>
<dbReference type="GO" id="GO:0000145">
    <property type="term" value="C:exocyst"/>
    <property type="evidence" value="ECO:0007669"/>
    <property type="project" value="UniProtKB-UniRule"/>
</dbReference>
<protein>
    <recommendedName>
        <fullName evidence="4">Exocyst complex component 2</fullName>
    </recommendedName>
</protein>
<dbReference type="GO" id="GO:0006887">
    <property type="term" value="P:exocytosis"/>
    <property type="evidence" value="ECO:0007669"/>
    <property type="project" value="UniProtKB-KW"/>
</dbReference>
<dbReference type="AlphaFoldDB" id="A0A8J1URE1"/>
<comment type="subunit">
    <text evidence="4">Component of the exocyst complex.</text>
</comment>
<dbReference type="OrthoDB" id="26242at2759"/>
<dbReference type="PANTHER" id="PTHR13043:SF1">
    <property type="entry name" value="EXOCYST COMPLEX COMPONENT 2"/>
    <property type="match status" value="1"/>
</dbReference>
<evidence type="ECO:0000313" key="6">
    <source>
        <dbReference type="Proteomes" id="UP000749559"/>
    </source>
</evidence>
<keyword evidence="6" id="KW-1185">Reference proteome</keyword>
<reference evidence="5" key="1">
    <citation type="submission" date="2022-03" db="EMBL/GenBank/DDBJ databases">
        <authorList>
            <person name="Martin C."/>
        </authorList>
    </citation>
    <scope>NUCLEOTIDE SEQUENCE</scope>
</reference>
<gene>
    <name evidence="5" type="ORF">OFUS_LOCUS5607</name>
</gene>
<dbReference type="GO" id="GO:0006893">
    <property type="term" value="P:Golgi to plasma membrane transport"/>
    <property type="evidence" value="ECO:0007669"/>
    <property type="project" value="UniProtKB-UniRule"/>
</dbReference>
<dbReference type="InterPro" id="IPR029175">
    <property type="entry name" value="EXOC2/Sec5"/>
</dbReference>
<evidence type="ECO:0000256" key="1">
    <source>
        <dbReference type="ARBA" id="ARBA00010578"/>
    </source>
</evidence>
<dbReference type="Pfam" id="PF15469">
    <property type="entry name" value="Sec5"/>
    <property type="match status" value="1"/>
</dbReference>
<comment type="similarity">
    <text evidence="1 4">Belongs to the SEC5 family.</text>
</comment>
<dbReference type="EMBL" id="CAIIXF020000003">
    <property type="protein sequence ID" value="CAH1778733.1"/>
    <property type="molecule type" value="Genomic_DNA"/>
</dbReference>
<proteinExistence type="inferred from homology"/>